<sequence>MTATSSEVGQMINRFDPGAAHTLSEADQRLLARRRATLGDIYPLFYDKPVHVVRGSGAWLVDADGVEYLDAYNNVPAVGHANPRVAKAVYAQLTRMNTHTRYLQDGVVEFAERFLATHPAHLDHVIFTNSGSEANDLALTIAKWRTGNEGVIVTRMAYHGTTSLLAGVSPENGPGMPVAPFVRVVDPPDTFRYGDAAGAMFAAAVGEAIDELTASGLGVAALLIDTIMSTDGIFPGPRGMLAEAFRAVQAAGGLVIADEVQPGMARIGEAMWGFQRHTDQVDLVTSGKPLAGGLPIGSLVLPAELSDGYAAGHRYFNTFGGNPASIAAAGAVLDEVQERGLMRGALEVGAALRRSIAEASATSPYVADVRGVGLFIGVEMVDREGQPSRDVARRVVNGLRDRNVLISAVGRLGQVLKVRPPLVFTHDDATAFLTAYRAVLDELDQEGSHG</sequence>
<dbReference type="PROSITE" id="PS00600">
    <property type="entry name" value="AA_TRANSFER_CLASS_3"/>
    <property type="match status" value="1"/>
</dbReference>
<dbReference type="Gene3D" id="3.40.640.10">
    <property type="entry name" value="Type I PLP-dependent aspartate aminotransferase-like (Major domain)"/>
    <property type="match status" value="1"/>
</dbReference>
<organism evidence="4 5">
    <name type="scientific">Streptomyces millisiae</name>
    <dbReference type="NCBI Taxonomy" id="3075542"/>
    <lineage>
        <taxon>Bacteria</taxon>
        <taxon>Bacillati</taxon>
        <taxon>Actinomycetota</taxon>
        <taxon>Actinomycetes</taxon>
        <taxon>Kitasatosporales</taxon>
        <taxon>Streptomycetaceae</taxon>
        <taxon>Streptomyces</taxon>
    </lineage>
</organism>
<keyword evidence="2 3" id="KW-0663">Pyridoxal phosphate</keyword>
<evidence type="ECO:0000256" key="2">
    <source>
        <dbReference type="ARBA" id="ARBA00022898"/>
    </source>
</evidence>
<keyword evidence="4" id="KW-0032">Aminotransferase</keyword>
<dbReference type="CDD" id="cd00610">
    <property type="entry name" value="OAT_like"/>
    <property type="match status" value="1"/>
</dbReference>
<dbReference type="InterPro" id="IPR005814">
    <property type="entry name" value="Aminotrans_3"/>
</dbReference>
<gene>
    <name evidence="4" type="ORF">RNC47_01570</name>
</gene>
<keyword evidence="4" id="KW-0808">Transferase</keyword>
<dbReference type="RefSeq" id="WP_311594748.1">
    <property type="nucleotide sequence ID" value="NZ_JAVREM010000001.1"/>
</dbReference>
<evidence type="ECO:0000313" key="4">
    <source>
        <dbReference type="EMBL" id="MDT0317022.1"/>
    </source>
</evidence>
<protein>
    <submittedName>
        <fullName evidence="4">Aminotransferase class III-fold pyridoxal phosphate-dependent enzyme</fullName>
    </submittedName>
</protein>
<dbReference type="SUPFAM" id="SSF53383">
    <property type="entry name" value="PLP-dependent transferases"/>
    <property type="match status" value="1"/>
</dbReference>
<accession>A0ABU2LIC4</accession>
<dbReference type="InterPro" id="IPR015422">
    <property type="entry name" value="PyrdxlP-dep_Trfase_small"/>
</dbReference>
<evidence type="ECO:0000256" key="1">
    <source>
        <dbReference type="ARBA" id="ARBA00008954"/>
    </source>
</evidence>
<dbReference type="GO" id="GO:0008483">
    <property type="term" value="F:transaminase activity"/>
    <property type="evidence" value="ECO:0007669"/>
    <property type="project" value="UniProtKB-KW"/>
</dbReference>
<reference evidence="5" key="1">
    <citation type="submission" date="2023-07" db="EMBL/GenBank/DDBJ databases">
        <title>30 novel species of actinomycetes from the DSMZ collection.</title>
        <authorList>
            <person name="Nouioui I."/>
        </authorList>
    </citation>
    <scope>NUCLEOTIDE SEQUENCE [LARGE SCALE GENOMIC DNA]</scope>
    <source>
        <strain evidence="5">DSM 44918</strain>
    </source>
</reference>
<dbReference type="Proteomes" id="UP001183420">
    <property type="component" value="Unassembled WGS sequence"/>
</dbReference>
<dbReference type="PANTHER" id="PTHR45688:SF13">
    <property type="entry name" value="ALANINE--GLYOXYLATE AMINOTRANSFERASE 2-LIKE"/>
    <property type="match status" value="1"/>
</dbReference>
<dbReference type="EMBL" id="JAVREM010000001">
    <property type="protein sequence ID" value="MDT0317022.1"/>
    <property type="molecule type" value="Genomic_DNA"/>
</dbReference>
<evidence type="ECO:0000313" key="5">
    <source>
        <dbReference type="Proteomes" id="UP001183420"/>
    </source>
</evidence>
<dbReference type="InterPro" id="IPR015421">
    <property type="entry name" value="PyrdxlP-dep_Trfase_major"/>
</dbReference>
<dbReference type="PIRSF" id="PIRSF000521">
    <property type="entry name" value="Transaminase_4ab_Lys_Orn"/>
    <property type="match status" value="1"/>
</dbReference>
<evidence type="ECO:0000256" key="3">
    <source>
        <dbReference type="RuleBase" id="RU003560"/>
    </source>
</evidence>
<dbReference type="InterPro" id="IPR015424">
    <property type="entry name" value="PyrdxlP-dep_Trfase"/>
</dbReference>
<dbReference type="Pfam" id="PF00202">
    <property type="entry name" value="Aminotran_3"/>
    <property type="match status" value="1"/>
</dbReference>
<proteinExistence type="inferred from homology"/>
<dbReference type="Gene3D" id="3.90.1150.10">
    <property type="entry name" value="Aspartate Aminotransferase, domain 1"/>
    <property type="match status" value="1"/>
</dbReference>
<keyword evidence="5" id="KW-1185">Reference proteome</keyword>
<dbReference type="PANTHER" id="PTHR45688">
    <property type="match status" value="1"/>
</dbReference>
<dbReference type="InterPro" id="IPR049704">
    <property type="entry name" value="Aminotrans_3_PPA_site"/>
</dbReference>
<comment type="caution">
    <text evidence="4">The sequence shown here is derived from an EMBL/GenBank/DDBJ whole genome shotgun (WGS) entry which is preliminary data.</text>
</comment>
<comment type="similarity">
    <text evidence="1 3">Belongs to the class-III pyridoxal-phosphate-dependent aminotransferase family.</text>
</comment>
<name>A0ABU2LIC4_9ACTN</name>